<sequence length="381" mass="43768">MRKVSSQIFSRKNFNSLMNEVFVEKAETLRKFLQKARGQGNPVDLQSCFFNFTFDSIMRIFFGEESNTAVGMPNKYGKAFDAAQNNMRKHAIDSIASYIFFSTFLPWPFGGRCGGLARRIWDIFSPRHRTMKAATWVLDQEAKRLVQKCRDDPKLKERRDLLALFIQANFSTDFVKQMVLHLIIAGRDTTACLLSWMFYELTQNQDTQAKLHSEIMQKLPPDTPLNLKSLSASELPYLNGVIYETLRLWPPVPFDGKMAFEDDVVPGGWKVPAMAKVAYCPYNMGRDAKRYPEPEVFRPERWIPFTAPPQHEFPVFQAGPRICLGMDMALFEAKTAAVELLRHCRFEVVPGQTITHGDKVTMDIKSNGKEEFNVYVKSWEA</sequence>
<dbReference type="Gene3D" id="1.10.630.10">
    <property type="entry name" value="Cytochrome P450"/>
    <property type="match status" value="1"/>
</dbReference>
<evidence type="ECO:0000313" key="6">
    <source>
        <dbReference type="EMBL" id="CAE7250144.1"/>
    </source>
</evidence>
<evidence type="ECO:0000256" key="5">
    <source>
        <dbReference type="PIRSR" id="PIRSR602401-1"/>
    </source>
</evidence>
<dbReference type="GO" id="GO:0020037">
    <property type="term" value="F:heme binding"/>
    <property type="evidence" value="ECO:0007669"/>
    <property type="project" value="InterPro"/>
</dbReference>
<comment type="similarity">
    <text evidence="1">Belongs to the cytochrome P450 family.</text>
</comment>
<dbReference type="InterPro" id="IPR036396">
    <property type="entry name" value="Cyt_P450_sf"/>
</dbReference>
<evidence type="ECO:0000313" key="7">
    <source>
        <dbReference type="Proteomes" id="UP000649617"/>
    </source>
</evidence>
<evidence type="ECO:0000256" key="1">
    <source>
        <dbReference type="ARBA" id="ARBA00010617"/>
    </source>
</evidence>
<organism evidence="6 7">
    <name type="scientific">Symbiodinium pilosum</name>
    <name type="common">Dinoflagellate</name>
    <dbReference type="NCBI Taxonomy" id="2952"/>
    <lineage>
        <taxon>Eukaryota</taxon>
        <taxon>Sar</taxon>
        <taxon>Alveolata</taxon>
        <taxon>Dinophyceae</taxon>
        <taxon>Suessiales</taxon>
        <taxon>Symbiodiniaceae</taxon>
        <taxon>Symbiodinium</taxon>
    </lineage>
</organism>
<comment type="cofactor">
    <cofactor evidence="5">
        <name>heme</name>
        <dbReference type="ChEBI" id="CHEBI:30413"/>
    </cofactor>
</comment>
<evidence type="ECO:0000256" key="2">
    <source>
        <dbReference type="ARBA" id="ARBA00022723"/>
    </source>
</evidence>
<keyword evidence="5" id="KW-0349">Heme</keyword>
<dbReference type="EMBL" id="CAJNIZ010006447">
    <property type="protein sequence ID" value="CAE7250144.1"/>
    <property type="molecule type" value="Genomic_DNA"/>
</dbReference>
<dbReference type="GO" id="GO:0004497">
    <property type="term" value="F:monooxygenase activity"/>
    <property type="evidence" value="ECO:0007669"/>
    <property type="project" value="InterPro"/>
</dbReference>
<dbReference type="PANTHER" id="PTHR24296">
    <property type="entry name" value="CYTOCHROME P450"/>
    <property type="match status" value="1"/>
</dbReference>
<keyword evidence="2 5" id="KW-0479">Metal-binding</keyword>
<dbReference type="GO" id="GO:0005506">
    <property type="term" value="F:iron ion binding"/>
    <property type="evidence" value="ECO:0007669"/>
    <property type="project" value="InterPro"/>
</dbReference>
<dbReference type="SUPFAM" id="SSF48264">
    <property type="entry name" value="Cytochrome P450"/>
    <property type="match status" value="1"/>
</dbReference>
<feature type="binding site" description="axial binding residue" evidence="5">
    <location>
        <position position="323"/>
    </location>
    <ligand>
        <name>heme</name>
        <dbReference type="ChEBI" id="CHEBI:30413"/>
    </ligand>
    <ligandPart>
        <name>Fe</name>
        <dbReference type="ChEBI" id="CHEBI:18248"/>
    </ligandPart>
</feature>
<dbReference type="Proteomes" id="UP000649617">
    <property type="component" value="Unassembled WGS sequence"/>
</dbReference>
<gene>
    <name evidence="6" type="primary">CYP704B1</name>
    <name evidence="6" type="ORF">SPIL2461_LOCUS4777</name>
</gene>
<dbReference type="AlphaFoldDB" id="A0A812M3V5"/>
<evidence type="ECO:0000256" key="4">
    <source>
        <dbReference type="ARBA" id="ARBA00023004"/>
    </source>
</evidence>
<comment type="caution">
    <text evidence="6">The sequence shown here is derived from an EMBL/GenBank/DDBJ whole genome shotgun (WGS) entry which is preliminary data.</text>
</comment>
<keyword evidence="7" id="KW-1185">Reference proteome</keyword>
<dbReference type="PRINTS" id="PR00463">
    <property type="entry name" value="EP450I"/>
</dbReference>
<dbReference type="OrthoDB" id="1470350at2759"/>
<accession>A0A812M3V5</accession>
<dbReference type="PRINTS" id="PR00385">
    <property type="entry name" value="P450"/>
</dbReference>
<reference evidence="6" key="1">
    <citation type="submission" date="2021-02" db="EMBL/GenBank/DDBJ databases">
        <authorList>
            <person name="Dougan E. K."/>
            <person name="Rhodes N."/>
            <person name="Thang M."/>
            <person name="Chan C."/>
        </authorList>
    </citation>
    <scope>NUCLEOTIDE SEQUENCE</scope>
</reference>
<proteinExistence type="inferred from homology"/>
<dbReference type="Pfam" id="PF00067">
    <property type="entry name" value="p450"/>
    <property type="match status" value="1"/>
</dbReference>
<keyword evidence="4 5" id="KW-0408">Iron</keyword>
<name>A0A812M3V5_SYMPI</name>
<dbReference type="InterPro" id="IPR001128">
    <property type="entry name" value="Cyt_P450"/>
</dbReference>
<dbReference type="GO" id="GO:0016705">
    <property type="term" value="F:oxidoreductase activity, acting on paired donors, with incorporation or reduction of molecular oxygen"/>
    <property type="evidence" value="ECO:0007669"/>
    <property type="project" value="InterPro"/>
</dbReference>
<evidence type="ECO:0000256" key="3">
    <source>
        <dbReference type="ARBA" id="ARBA00023002"/>
    </source>
</evidence>
<protein>
    <submittedName>
        <fullName evidence="6">CYP704B1 protein</fullName>
    </submittedName>
</protein>
<keyword evidence="3" id="KW-0560">Oxidoreductase</keyword>
<dbReference type="InterPro" id="IPR002401">
    <property type="entry name" value="Cyt_P450_E_grp-I"/>
</dbReference>